<dbReference type="AlphaFoldDB" id="A0A290ZHU0"/>
<gene>
    <name evidence="1" type="ORF">CNX65_33605</name>
</gene>
<dbReference type="RefSeq" id="WP_012783730.1">
    <property type="nucleotide sequence ID" value="NZ_CP023445.1"/>
</dbReference>
<reference evidence="1" key="1">
    <citation type="submission" date="2017-09" db="EMBL/GenBank/DDBJ databases">
        <title>Complete Genome Sequence of ansamitocin-producing Bacterium Actinosynnema pretiosum X47.</title>
        <authorList>
            <person name="Cao G."/>
            <person name="Zong G."/>
            <person name="Zhong C."/>
            <person name="Fu J."/>
        </authorList>
    </citation>
    <scope>NUCLEOTIDE SEQUENCE [LARGE SCALE GENOMIC DNA]</scope>
    <source>
        <strain evidence="1">X47</strain>
    </source>
</reference>
<evidence type="ECO:0000313" key="1">
    <source>
        <dbReference type="EMBL" id="ATE58532.1"/>
    </source>
</evidence>
<dbReference type="EMBL" id="CP023445">
    <property type="protein sequence ID" value="ATE58532.1"/>
    <property type="molecule type" value="Genomic_DNA"/>
</dbReference>
<accession>A0A290ZHU0</accession>
<keyword evidence="2" id="KW-1185">Reference proteome</keyword>
<protein>
    <submittedName>
        <fullName evidence="1">Uncharacterized protein</fullName>
    </submittedName>
</protein>
<dbReference type="Proteomes" id="UP000218505">
    <property type="component" value="Chromosome"/>
</dbReference>
<evidence type="ECO:0000313" key="2">
    <source>
        <dbReference type="Proteomes" id="UP000218505"/>
    </source>
</evidence>
<organism evidence="1 2">
    <name type="scientific">Actinosynnema pretiosum</name>
    <dbReference type="NCBI Taxonomy" id="42197"/>
    <lineage>
        <taxon>Bacteria</taxon>
        <taxon>Bacillati</taxon>
        <taxon>Actinomycetota</taxon>
        <taxon>Actinomycetes</taxon>
        <taxon>Pseudonocardiales</taxon>
        <taxon>Pseudonocardiaceae</taxon>
        <taxon>Actinosynnema</taxon>
    </lineage>
</organism>
<proteinExistence type="predicted"/>
<sequence>MSQQLTTALEGLDKAMTQLRQAVREVPYRREGFWAGHTAFVRAVAVLRTSLSHSRSQLDPSPLRGRRRR</sequence>
<name>A0A290ZHU0_9PSEU</name>
<dbReference type="KEGG" id="apre:CNX65_33605"/>